<keyword evidence="2" id="KW-0255">Endonuclease</keyword>
<protein>
    <submittedName>
        <fullName evidence="2">Type I restriction endonuclease</fullName>
    </submittedName>
</protein>
<gene>
    <name evidence="2" type="ORF">ACE1B6_26595</name>
</gene>
<evidence type="ECO:0000313" key="2">
    <source>
        <dbReference type="EMBL" id="MFB2938837.1"/>
    </source>
</evidence>
<dbReference type="RefSeq" id="WP_413260382.1">
    <property type="nucleotide sequence ID" value="NZ_JBHFNS010000092.1"/>
</dbReference>
<evidence type="ECO:0000313" key="3">
    <source>
        <dbReference type="Proteomes" id="UP001576776"/>
    </source>
</evidence>
<dbReference type="InterPro" id="IPR007409">
    <property type="entry name" value="Restrct_endonuc_type1_HsdR_N"/>
</dbReference>
<dbReference type="EMBL" id="JBHFNS010000092">
    <property type="protein sequence ID" value="MFB2938837.1"/>
    <property type="molecule type" value="Genomic_DNA"/>
</dbReference>
<proteinExistence type="predicted"/>
<reference evidence="2 3" key="1">
    <citation type="submission" date="2024-09" db="EMBL/GenBank/DDBJ databases">
        <title>Floridaenema gen nov. (Aerosakkonemataceae, Aerosakkonematales ord. nov., Cyanobacteria) from benthic tropical and subtropical fresh waters, with the description of four new species.</title>
        <authorList>
            <person name="Moretto J.A."/>
            <person name="Berthold D.E."/>
            <person name="Lefler F.W."/>
            <person name="Huang I.-S."/>
            <person name="Laughinghouse H. IV."/>
        </authorList>
    </citation>
    <scope>NUCLEOTIDE SEQUENCE [LARGE SCALE GENOMIC DNA]</scope>
    <source>
        <strain evidence="2 3">BLCC-F154</strain>
    </source>
</reference>
<sequence length="209" mass="24026">MVQSLSVKDITLSDLRTKFDLHLVEDEEFFSEWRVNLPELTDGERQRLDRVKAAYNNLLEYPPILENTVKMVVLSPLLDMADFYLPPFRIKSEDSVELSAEDEGVIYRGRIDVLVFKEKLWLMVIESKQAAFSLEAGEAQLLAYMLASPNPEKPTFGMISNGGSFRFFKLVKTQINQYALSKLFNTRNPGNELYNVLRILKNLGQLLNQ</sequence>
<comment type="caution">
    <text evidence="2">The sequence shown here is derived from an EMBL/GenBank/DDBJ whole genome shotgun (WGS) entry which is preliminary data.</text>
</comment>
<dbReference type="Proteomes" id="UP001576776">
    <property type="component" value="Unassembled WGS sequence"/>
</dbReference>
<keyword evidence="2" id="KW-0540">Nuclease</keyword>
<accession>A0ABV4YJ25</accession>
<name>A0ABV4YJ25_9CYAN</name>
<keyword evidence="2" id="KW-0378">Hydrolase</keyword>
<dbReference type="GO" id="GO:0004519">
    <property type="term" value="F:endonuclease activity"/>
    <property type="evidence" value="ECO:0007669"/>
    <property type="project" value="UniProtKB-KW"/>
</dbReference>
<feature type="domain" description="Restriction endonuclease type I HsdR N-terminal" evidence="1">
    <location>
        <begin position="108"/>
        <end position="172"/>
    </location>
</feature>
<dbReference type="Pfam" id="PF04313">
    <property type="entry name" value="HSDR_N"/>
    <property type="match status" value="1"/>
</dbReference>
<keyword evidence="3" id="KW-1185">Reference proteome</keyword>
<organism evidence="2 3">
    <name type="scientific">Floridaenema fluviatile BLCC-F154</name>
    <dbReference type="NCBI Taxonomy" id="3153640"/>
    <lineage>
        <taxon>Bacteria</taxon>
        <taxon>Bacillati</taxon>
        <taxon>Cyanobacteriota</taxon>
        <taxon>Cyanophyceae</taxon>
        <taxon>Oscillatoriophycideae</taxon>
        <taxon>Aerosakkonematales</taxon>
        <taxon>Aerosakkonemataceae</taxon>
        <taxon>Floridanema</taxon>
        <taxon>Floridanema fluviatile</taxon>
    </lineage>
</organism>
<evidence type="ECO:0000259" key="1">
    <source>
        <dbReference type="Pfam" id="PF04313"/>
    </source>
</evidence>